<dbReference type="OrthoDB" id="277121at2"/>
<feature type="transmembrane region" description="Helical" evidence="1">
    <location>
        <begin position="210"/>
        <end position="230"/>
    </location>
</feature>
<feature type="transmembrane region" description="Helical" evidence="1">
    <location>
        <begin position="88"/>
        <end position="108"/>
    </location>
</feature>
<dbReference type="Proteomes" id="UP000289708">
    <property type="component" value="Unassembled WGS sequence"/>
</dbReference>
<feature type="transmembrane region" description="Helical" evidence="1">
    <location>
        <begin position="181"/>
        <end position="198"/>
    </location>
</feature>
<name>A0A4Q0MJQ1_9HYPH</name>
<sequence>MSARSATPPPDAPLVSFSAQVLGVYCERGTDPALWAEPLNAISNAGFLIAGAVALRRHGGDRSVALLGVLAITIGIGSFLFHTLATRAAMIADVAPIQAFIAAYFFFAMRRLFGLGALAAALATLAFMAAAAFAPRLLADLAPAGEPWRGLSGYLGGLFGLVGVGLALLVREGAASRTGRALLAIAGLFAVSLVFRTMDRWVCSGLPTGTHLVWHVLNAVVLFALMEMLARARRDFGRISG</sequence>
<keyword evidence="3" id="KW-1185">Reference proteome</keyword>
<proteinExistence type="predicted"/>
<organism evidence="2 3">
    <name type="scientific">Hansschlegelia zhihuaiae</name>
    <dbReference type="NCBI Taxonomy" id="405005"/>
    <lineage>
        <taxon>Bacteria</taxon>
        <taxon>Pseudomonadati</taxon>
        <taxon>Pseudomonadota</taxon>
        <taxon>Alphaproteobacteria</taxon>
        <taxon>Hyphomicrobiales</taxon>
        <taxon>Methylopilaceae</taxon>
        <taxon>Hansschlegelia</taxon>
    </lineage>
</organism>
<dbReference type="RefSeq" id="WP_128777019.1">
    <property type="nucleotide sequence ID" value="NZ_RYFI01000006.1"/>
</dbReference>
<evidence type="ECO:0008006" key="4">
    <source>
        <dbReference type="Google" id="ProtNLM"/>
    </source>
</evidence>
<evidence type="ECO:0000313" key="3">
    <source>
        <dbReference type="Proteomes" id="UP000289708"/>
    </source>
</evidence>
<evidence type="ECO:0000256" key="1">
    <source>
        <dbReference type="SAM" id="Phobius"/>
    </source>
</evidence>
<protein>
    <recommendedName>
        <fullName evidence="4">Ceramidase</fullName>
    </recommendedName>
</protein>
<keyword evidence="1" id="KW-0472">Membrane</keyword>
<feature type="transmembrane region" description="Helical" evidence="1">
    <location>
        <begin position="64"/>
        <end position="82"/>
    </location>
</feature>
<comment type="caution">
    <text evidence="2">The sequence shown here is derived from an EMBL/GenBank/DDBJ whole genome shotgun (WGS) entry which is preliminary data.</text>
</comment>
<evidence type="ECO:0000313" key="2">
    <source>
        <dbReference type="EMBL" id="RXF73947.1"/>
    </source>
</evidence>
<keyword evidence="1" id="KW-0812">Transmembrane</keyword>
<accession>A0A4Q0MJQ1</accession>
<feature type="transmembrane region" description="Helical" evidence="1">
    <location>
        <begin position="151"/>
        <end position="169"/>
    </location>
</feature>
<dbReference type="AlphaFoldDB" id="A0A4Q0MJQ1"/>
<gene>
    <name evidence="2" type="ORF">EK403_08240</name>
</gene>
<keyword evidence="1" id="KW-1133">Transmembrane helix</keyword>
<feature type="transmembrane region" description="Helical" evidence="1">
    <location>
        <begin position="115"/>
        <end position="139"/>
    </location>
</feature>
<reference evidence="2 3" key="1">
    <citation type="submission" date="2018-12" db="EMBL/GenBank/DDBJ databases">
        <title>bacterium Hansschlegelia zhihuaiae S113.</title>
        <authorList>
            <person name="He J."/>
        </authorList>
    </citation>
    <scope>NUCLEOTIDE SEQUENCE [LARGE SCALE GENOMIC DNA]</scope>
    <source>
        <strain evidence="2 3">S 113</strain>
    </source>
</reference>
<dbReference type="EMBL" id="RYFI01000006">
    <property type="protein sequence ID" value="RXF73947.1"/>
    <property type="molecule type" value="Genomic_DNA"/>
</dbReference>